<evidence type="ECO:0000313" key="2">
    <source>
        <dbReference type="Proteomes" id="UP000002195"/>
    </source>
</evidence>
<dbReference type="GeneID" id="8621108"/>
<dbReference type="InParanoid" id="Q54ZF1"/>
<dbReference type="PaxDb" id="44689-DDB0217997"/>
<name>Q54ZF1_DICDI</name>
<dbReference type="VEuPathDB" id="AmoebaDB:DDB_G0277649"/>
<sequence>MTSSENLNEFISFEIGLNGSINLSEFQSILIVDSFVLSISDGGVGNNDSYGELN</sequence>
<organism evidence="1 2">
    <name type="scientific">Dictyostelium discoideum</name>
    <name type="common">Social amoeba</name>
    <dbReference type="NCBI Taxonomy" id="44689"/>
    <lineage>
        <taxon>Eukaryota</taxon>
        <taxon>Amoebozoa</taxon>
        <taxon>Evosea</taxon>
        <taxon>Eumycetozoa</taxon>
        <taxon>Dictyostelia</taxon>
        <taxon>Dictyosteliales</taxon>
        <taxon>Dictyosteliaceae</taxon>
        <taxon>Dictyostelium</taxon>
    </lineage>
</organism>
<dbReference type="AlphaFoldDB" id="Q54ZF1"/>
<dbReference type="EMBL" id="AAFI02000020">
    <property type="protein sequence ID" value="EAL68642.1"/>
    <property type="molecule type" value="Genomic_DNA"/>
</dbReference>
<reference evidence="1 2" key="1">
    <citation type="journal article" date="2005" name="Nature">
        <title>The genome of the social amoeba Dictyostelium discoideum.</title>
        <authorList>
            <consortium name="The Dictyostelium discoideum Sequencing Consortium"/>
            <person name="Eichinger L."/>
            <person name="Pachebat J.A."/>
            <person name="Glockner G."/>
            <person name="Rajandream M.A."/>
            <person name="Sucgang R."/>
            <person name="Berriman M."/>
            <person name="Song J."/>
            <person name="Olsen R."/>
            <person name="Szafranski K."/>
            <person name="Xu Q."/>
            <person name="Tunggal B."/>
            <person name="Kummerfeld S."/>
            <person name="Madera M."/>
            <person name="Konfortov B.A."/>
            <person name="Rivero F."/>
            <person name="Bankier A.T."/>
            <person name="Lehmann R."/>
            <person name="Hamlin N."/>
            <person name="Davies R."/>
            <person name="Gaudet P."/>
            <person name="Fey P."/>
            <person name="Pilcher K."/>
            <person name="Chen G."/>
            <person name="Saunders D."/>
            <person name="Sodergren E."/>
            <person name="Davis P."/>
            <person name="Kerhornou A."/>
            <person name="Nie X."/>
            <person name="Hall N."/>
            <person name="Anjard C."/>
            <person name="Hemphill L."/>
            <person name="Bason N."/>
            <person name="Farbrother P."/>
            <person name="Desany B."/>
            <person name="Just E."/>
            <person name="Morio T."/>
            <person name="Rost R."/>
            <person name="Churcher C."/>
            <person name="Cooper J."/>
            <person name="Haydock S."/>
            <person name="van Driessche N."/>
            <person name="Cronin A."/>
            <person name="Goodhead I."/>
            <person name="Muzny D."/>
            <person name="Mourier T."/>
            <person name="Pain A."/>
            <person name="Lu M."/>
            <person name="Harper D."/>
            <person name="Lindsay R."/>
            <person name="Hauser H."/>
            <person name="James K."/>
            <person name="Quiles M."/>
            <person name="Madan Babu M."/>
            <person name="Saito T."/>
            <person name="Buchrieser C."/>
            <person name="Wardroper A."/>
            <person name="Felder M."/>
            <person name="Thangavelu M."/>
            <person name="Johnson D."/>
            <person name="Knights A."/>
            <person name="Loulseged H."/>
            <person name="Mungall K."/>
            <person name="Oliver K."/>
            <person name="Price C."/>
            <person name="Quail M.A."/>
            <person name="Urushihara H."/>
            <person name="Hernandez J."/>
            <person name="Rabbinowitsch E."/>
            <person name="Steffen D."/>
            <person name="Sanders M."/>
            <person name="Ma J."/>
            <person name="Kohara Y."/>
            <person name="Sharp S."/>
            <person name="Simmonds M."/>
            <person name="Spiegler S."/>
            <person name="Tivey A."/>
            <person name="Sugano S."/>
            <person name="White B."/>
            <person name="Walker D."/>
            <person name="Woodward J."/>
            <person name="Winckler T."/>
            <person name="Tanaka Y."/>
            <person name="Shaulsky G."/>
            <person name="Schleicher M."/>
            <person name="Weinstock G."/>
            <person name="Rosenthal A."/>
            <person name="Cox E.C."/>
            <person name="Chisholm R.L."/>
            <person name="Gibbs R."/>
            <person name="Loomis W.F."/>
            <person name="Platzer M."/>
            <person name="Kay R.R."/>
            <person name="Williams J."/>
            <person name="Dear P.H."/>
            <person name="Noegel A.A."/>
            <person name="Barrell B."/>
            <person name="Kuspa A."/>
        </authorList>
    </citation>
    <scope>NUCLEOTIDE SEQUENCE [LARGE SCALE GENOMIC DNA]</scope>
    <source>
        <strain evidence="1 2">AX4</strain>
    </source>
</reference>
<keyword evidence="2" id="KW-1185">Reference proteome</keyword>
<gene>
    <name evidence="1" type="ORF">DDB_G0277649</name>
</gene>
<evidence type="ECO:0000313" key="1">
    <source>
        <dbReference type="EMBL" id="EAL68642.1"/>
    </source>
</evidence>
<accession>Q54ZF1</accession>
<dbReference type="KEGG" id="ddi:DDB_G0277649"/>
<dbReference type="RefSeq" id="XP_642546.1">
    <property type="nucleotide sequence ID" value="XM_637454.1"/>
</dbReference>
<comment type="caution">
    <text evidence="1">The sequence shown here is derived from an EMBL/GenBank/DDBJ whole genome shotgun (WGS) entry which is preliminary data.</text>
</comment>
<dbReference type="HOGENOM" id="CLU_3054358_0_0_1"/>
<proteinExistence type="predicted"/>
<protein>
    <submittedName>
        <fullName evidence="1">Uncharacterized protein</fullName>
    </submittedName>
</protein>
<dbReference type="Proteomes" id="UP000002195">
    <property type="component" value="Unassembled WGS sequence"/>
</dbReference>